<feature type="transmembrane region" description="Helical" evidence="8">
    <location>
        <begin position="314"/>
        <end position="334"/>
    </location>
</feature>
<feature type="transmembrane region" description="Helical" evidence="8">
    <location>
        <begin position="6"/>
        <end position="37"/>
    </location>
</feature>
<feature type="transmembrane region" description="Helical" evidence="8">
    <location>
        <begin position="595"/>
        <end position="616"/>
    </location>
</feature>
<dbReference type="InterPro" id="IPR010656">
    <property type="entry name" value="DctM"/>
</dbReference>
<keyword evidence="7" id="KW-0813">Transport</keyword>
<dbReference type="PANTHER" id="PTHR33362:SF7">
    <property type="entry name" value="SLL1103 PROTEIN"/>
    <property type="match status" value="1"/>
</dbReference>
<name>A0A316G6N0_9RHOB</name>
<evidence type="ECO:0000256" key="8">
    <source>
        <dbReference type="SAM" id="Phobius"/>
    </source>
</evidence>
<comment type="subcellular location">
    <subcellularLocation>
        <location evidence="1 7">Cell inner membrane</location>
        <topology evidence="1 7">Multi-pass membrane protein</topology>
    </subcellularLocation>
</comment>
<dbReference type="GO" id="GO:0022857">
    <property type="term" value="F:transmembrane transporter activity"/>
    <property type="evidence" value="ECO:0007669"/>
    <property type="project" value="UniProtKB-UniRule"/>
</dbReference>
<feature type="transmembrane region" description="Helical" evidence="8">
    <location>
        <begin position="399"/>
        <end position="419"/>
    </location>
</feature>
<protein>
    <submittedName>
        <fullName evidence="10">Tripartite ATP-independent transporter DctM subunit</fullName>
    </submittedName>
</protein>
<evidence type="ECO:0000256" key="6">
    <source>
        <dbReference type="ARBA" id="ARBA00023136"/>
    </source>
</evidence>
<dbReference type="OrthoDB" id="7339120at2"/>
<reference evidence="10 11" key="1">
    <citation type="submission" date="2018-05" db="EMBL/GenBank/DDBJ databases">
        <title>Genomic Encyclopedia of Type Strains, Phase IV (KMG-IV): sequencing the most valuable type-strain genomes for metagenomic binning, comparative biology and taxonomic classification.</title>
        <authorList>
            <person name="Goeker M."/>
        </authorList>
    </citation>
    <scope>NUCLEOTIDE SEQUENCE [LARGE SCALE GENOMIC DNA]</scope>
    <source>
        <strain evidence="10 11">DSM 103371</strain>
    </source>
</reference>
<feature type="transmembrane region" description="Helical" evidence="8">
    <location>
        <begin position="72"/>
        <end position="94"/>
    </location>
</feature>
<dbReference type="PANTHER" id="PTHR33362">
    <property type="entry name" value="SIALIC ACID TRAP TRANSPORTER PERMEASE PROTEIN SIAT-RELATED"/>
    <property type="match status" value="1"/>
</dbReference>
<keyword evidence="6 8" id="KW-0472">Membrane</keyword>
<keyword evidence="5 8" id="KW-1133">Transmembrane helix</keyword>
<evidence type="ECO:0000313" key="11">
    <source>
        <dbReference type="Proteomes" id="UP000245390"/>
    </source>
</evidence>
<accession>A0A316G6N0</accession>
<evidence type="ECO:0000259" key="9">
    <source>
        <dbReference type="Pfam" id="PF06808"/>
    </source>
</evidence>
<evidence type="ECO:0000256" key="1">
    <source>
        <dbReference type="ARBA" id="ARBA00004429"/>
    </source>
</evidence>
<dbReference type="KEGG" id="salo:EF888_07715"/>
<keyword evidence="4 8" id="KW-0812">Transmembrane</keyword>
<evidence type="ECO:0000256" key="3">
    <source>
        <dbReference type="ARBA" id="ARBA00022519"/>
    </source>
</evidence>
<dbReference type="Proteomes" id="UP000245390">
    <property type="component" value="Unassembled WGS sequence"/>
</dbReference>
<dbReference type="AlphaFoldDB" id="A0A316G6N0"/>
<feature type="transmembrane region" description="Helical" evidence="8">
    <location>
        <begin position="118"/>
        <end position="148"/>
    </location>
</feature>
<keyword evidence="11" id="KW-1185">Reference proteome</keyword>
<feature type="transmembrane region" description="Helical" evidence="8">
    <location>
        <begin position="346"/>
        <end position="365"/>
    </location>
</feature>
<dbReference type="RefSeq" id="WP_109760046.1">
    <property type="nucleotide sequence ID" value="NZ_CP034588.1"/>
</dbReference>
<comment type="function">
    <text evidence="7">Part of the tripartite ATP-independent periplasmic (TRAP) transport system.</text>
</comment>
<organism evidence="10 11">
    <name type="scientific">Silicimonas algicola</name>
    <dbReference type="NCBI Taxonomy" id="1826607"/>
    <lineage>
        <taxon>Bacteria</taxon>
        <taxon>Pseudomonadati</taxon>
        <taxon>Pseudomonadota</taxon>
        <taxon>Alphaproteobacteria</taxon>
        <taxon>Rhodobacterales</taxon>
        <taxon>Paracoccaceae</taxon>
    </lineage>
</organism>
<gene>
    <name evidence="10" type="ORF">C8D95_107116</name>
</gene>
<keyword evidence="2" id="KW-1003">Cell membrane</keyword>
<evidence type="ECO:0000313" key="10">
    <source>
        <dbReference type="EMBL" id="PWK55450.1"/>
    </source>
</evidence>
<feature type="transmembrane region" description="Helical" evidence="8">
    <location>
        <begin position="464"/>
        <end position="483"/>
    </location>
</feature>
<dbReference type="GO" id="GO:0005886">
    <property type="term" value="C:plasma membrane"/>
    <property type="evidence" value="ECO:0007669"/>
    <property type="project" value="UniProtKB-SubCell"/>
</dbReference>
<feature type="transmembrane region" description="Helical" evidence="8">
    <location>
        <begin position="160"/>
        <end position="187"/>
    </location>
</feature>
<feature type="domain" description="TRAP C4-dicarboxylate transport system permease DctM subunit" evidence="9">
    <location>
        <begin position="13"/>
        <end position="618"/>
    </location>
</feature>
<feature type="transmembrane region" description="Helical" evidence="8">
    <location>
        <begin position="425"/>
        <end position="443"/>
    </location>
</feature>
<evidence type="ECO:0000256" key="7">
    <source>
        <dbReference type="RuleBase" id="RU369079"/>
    </source>
</evidence>
<dbReference type="InterPro" id="IPR004681">
    <property type="entry name" value="TRAP_DctM"/>
</dbReference>
<feature type="transmembrane region" description="Helical" evidence="8">
    <location>
        <begin position="553"/>
        <end position="575"/>
    </location>
</feature>
<dbReference type="Pfam" id="PF06808">
    <property type="entry name" value="DctM"/>
    <property type="match status" value="1"/>
</dbReference>
<feature type="transmembrane region" description="Helical" evidence="8">
    <location>
        <begin position="503"/>
        <end position="532"/>
    </location>
</feature>
<dbReference type="EMBL" id="QGGV01000007">
    <property type="protein sequence ID" value="PWK55450.1"/>
    <property type="molecule type" value="Genomic_DNA"/>
</dbReference>
<feature type="transmembrane region" description="Helical" evidence="8">
    <location>
        <begin position="266"/>
        <end position="294"/>
    </location>
</feature>
<keyword evidence="3 7" id="KW-0997">Cell inner membrane</keyword>
<evidence type="ECO:0000256" key="5">
    <source>
        <dbReference type="ARBA" id="ARBA00022989"/>
    </source>
</evidence>
<proteinExistence type="predicted"/>
<comment type="caution">
    <text evidence="10">The sequence shown here is derived from an EMBL/GenBank/DDBJ whole genome shotgun (WGS) entry which is preliminary data.</text>
</comment>
<evidence type="ECO:0000256" key="2">
    <source>
        <dbReference type="ARBA" id="ARBA00022475"/>
    </source>
</evidence>
<sequence>MDVGTISLVLMLGLVALLAIGMPLGLASAILAVLVLVMKFEPALLLQPWTFGDGLLTAKPGTGPLNILAQKIYGLLTDYVLISIPLFIFMAALLERSGIAKDMYNSLNVWLNRTRGGIAIVTSLMAVIMAAMSGIIGGEVVLLGLIALPQMLRLGYNQNLAIGTICASGSLGTMIPPSIVLIIYGLITETSIKALFTAAFLPGFMLASMIIIYIIVRTQLNPSLAPLPIEKLTSDLSTPNLSASKRARLEADLAALNAQPAGTEKLALFAAFLSILTAGFTLMMFLRAAFFTLAGQNVSREGVDDIALGTAAHLPWLGGIFLVAMALILFVFGREKTARGWLMGKGLVPPIVVIGVVLGSIYGGITGITEAAGMGALAVFILMTLYQKTFSGWVGTVQGALIPIIAFVALLIVLPHFVVAGDREWLVKLQVAGTFFLVILLTLRIPAVRDGLWDSLLRTLRSTGTIIWVTIGAAALAGAYTIAGGPQFVADLIVGSDMPTMLILLTMMVILLFMGAFMDWVGIVLLIIPVFLPIVQRLPIEEIGYFGELQPKYLSVWFGVLFCMNMQVSFLSPPFGPAAFYLKSVAPPHISLTDIFKGFLPFICIQLLALTVLLLWPPIVEILLDWGQP</sequence>
<evidence type="ECO:0000256" key="4">
    <source>
        <dbReference type="ARBA" id="ARBA00022692"/>
    </source>
</evidence>
<feature type="transmembrane region" description="Helical" evidence="8">
    <location>
        <begin position="193"/>
        <end position="216"/>
    </location>
</feature>